<proteinExistence type="predicted"/>
<organism evidence="1 2">
    <name type="scientific">Exidia glandulosa HHB12029</name>
    <dbReference type="NCBI Taxonomy" id="1314781"/>
    <lineage>
        <taxon>Eukaryota</taxon>
        <taxon>Fungi</taxon>
        <taxon>Dikarya</taxon>
        <taxon>Basidiomycota</taxon>
        <taxon>Agaricomycotina</taxon>
        <taxon>Agaricomycetes</taxon>
        <taxon>Auriculariales</taxon>
        <taxon>Exidiaceae</taxon>
        <taxon>Exidia</taxon>
    </lineage>
</organism>
<dbReference type="AlphaFoldDB" id="A0A165FUA4"/>
<dbReference type="Proteomes" id="UP000077266">
    <property type="component" value="Unassembled WGS sequence"/>
</dbReference>
<name>A0A165FUA4_EXIGL</name>
<gene>
    <name evidence="1" type="ORF">EXIGLDRAFT_721235</name>
</gene>
<protein>
    <submittedName>
        <fullName evidence="1">Uncharacterized protein</fullName>
    </submittedName>
</protein>
<keyword evidence="2" id="KW-1185">Reference proteome</keyword>
<sequence length="301" mass="33191">MDVPSAGLFPRCCEASALQPSSPVPSHLSSSLLWVVLAYSPFAGAPSMETIDTCFDPDVQQEDQLLAVVGVDKRVITDQTIRECRILATVQAVRFGRLTRKEDAPGCMLVFVFRFAPFQTRFRNASIDIIFEPIDDDDDDDSGLPVIEALGPERIVGDVGETYVRTSLEGAFSLGATFGQISTTPLQLTARRETERLVSDSLKIVGTGLHTQRARFTLEENATARSGIPDAFIATVILNYGRPFRMRFIIKASVAHDAVVRYVLAKWTSRVEVHTMLVKNQKDMGELPAALHVDSSFLRLT</sequence>
<dbReference type="EMBL" id="KV426070">
    <property type="protein sequence ID" value="KZV89542.1"/>
    <property type="molecule type" value="Genomic_DNA"/>
</dbReference>
<accession>A0A165FUA4</accession>
<reference evidence="1 2" key="1">
    <citation type="journal article" date="2016" name="Mol. Biol. Evol.">
        <title>Comparative Genomics of Early-Diverging Mushroom-Forming Fungi Provides Insights into the Origins of Lignocellulose Decay Capabilities.</title>
        <authorList>
            <person name="Nagy L.G."/>
            <person name="Riley R."/>
            <person name="Tritt A."/>
            <person name="Adam C."/>
            <person name="Daum C."/>
            <person name="Floudas D."/>
            <person name="Sun H."/>
            <person name="Yadav J.S."/>
            <person name="Pangilinan J."/>
            <person name="Larsson K.H."/>
            <person name="Matsuura K."/>
            <person name="Barry K."/>
            <person name="Labutti K."/>
            <person name="Kuo R."/>
            <person name="Ohm R.A."/>
            <person name="Bhattacharya S.S."/>
            <person name="Shirouzu T."/>
            <person name="Yoshinaga Y."/>
            <person name="Martin F.M."/>
            <person name="Grigoriev I.V."/>
            <person name="Hibbett D.S."/>
        </authorList>
    </citation>
    <scope>NUCLEOTIDE SEQUENCE [LARGE SCALE GENOMIC DNA]</scope>
    <source>
        <strain evidence="1 2">HHB12029</strain>
    </source>
</reference>
<dbReference type="InParanoid" id="A0A165FUA4"/>
<evidence type="ECO:0000313" key="1">
    <source>
        <dbReference type="EMBL" id="KZV89542.1"/>
    </source>
</evidence>
<dbReference type="OrthoDB" id="5310698at2759"/>
<evidence type="ECO:0000313" key="2">
    <source>
        <dbReference type="Proteomes" id="UP000077266"/>
    </source>
</evidence>